<feature type="region of interest" description="Disordered" evidence="1">
    <location>
        <begin position="313"/>
        <end position="337"/>
    </location>
</feature>
<dbReference type="InterPro" id="IPR001478">
    <property type="entry name" value="PDZ"/>
</dbReference>
<dbReference type="SUPFAM" id="SSF50156">
    <property type="entry name" value="PDZ domain-like"/>
    <property type="match status" value="1"/>
</dbReference>
<organism evidence="4 5">
    <name type="scientific">Pristionchus entomophagus</name>
    <dbReference type="NCBI Taxonomy" id="358040"/>
    <lineage>
        <taxon>Eukaryota</taxon>
        <taxon>Metazoa</taxon>
        <taxon>Ecdysozoa</taxon>
        <taxon>Nematoda</taxon>
        <taxon>Chromadorea</taxon>
        <taxon>Rhabditida</taxon>
        <taxon>Rhabditina</taxon>
        <taxon>Diplogasteromorpha</taxon>
        <taxon>Diplogasteroidea</taxon>
        <taxon>Neodiplogasteridae</taxon>
        <taxon>Pristionchus</taxon>
    </lineage>
</organism>
<gene>
    <name evidence="4" type="ORF">PENTCL1PPCAC_10281</name>
</gene>
<evidence type="ECO:0000313" key="5">
    <source>
        <dbReference type="Proteomes" id="UP001432027"/>
    </source>
</evidence>
<feature type="transmembrane region" description="Helical" evidence="2">
    <location>
        <begin position="267"/>
        <end position="287"/>
    </location>
</feature>
<dbReference type="Proteomes" id="UP001432027">
    <property type="component" value="Unassembled WGS sequence"/>
</dbReference>
<feature type="non-terminal residue" evidence="4">
    <location>
        <position position="1"/>
    </location>
</feature>
<dbReference type="Gene3D" id="2.30.42.10">
    <property type="match status" value="1"/>
</dbReference>
<accession>A0AAV5SXS9</accession>
<keyword evidence="2" id="KW-0812">Transmembrane</keyword>
<feature type="domain" description="PDZ" evidence="3">
    <location>
        <begin position="141"/>
        <end position="188"/>
    </location>
</feature>
<reference evidence="4" key="1">
    <citation type="submission" date="2023-10" db="EMBL/GenBank/DDBJ databases">
        <title>Genome assembly of Pristionchus species.</title>
        <authorList>
            <person name="Yoshida K."/>
            <person name="Sommer R.J."/>
        </authorList>
    </citation>
    <scope>NUCLEOTIDE SEQUENCE</scope>
    <source>
        <strain evidence="4">RS0144</strain>
    </source>
</reference>
<proteinExistence type="predicted"/>
<dbReference type="InterPro" id="IPR036034">
    <property type="entry name" value="PDZ_sf"/>
</dbReference>
<dbReference type="EMBL" id="BTSX01000003">
    <property type="protein sequence ID" value="GMS88106.1"/>
    <property type="molecule type" value="Genomic_DNA"/>
</dbReference>
<comment type="caution">
    <text evidence="4">The sequence shown here is derived from an EMBL/GenBank/DDBJ whole genome shotgun (WGS) entry which is preliminary data.</text>
</comment>
<keyword evidence="5" id="KW-1185">Reference proteome</keyword>
<feature type="non-terminal residue" evidence="4">
    <location>
        <position position="337"/>
    </location>
</feature>
<evidence type="ECO:0000313" key="4">
    <source>
        <dbReference type="EMBL" id="GMS88106.1"/>
    </source>
</evidence>
<keyword evidence="2" id="KW-1133">Transmembrane helix</keyword>
<name>A0AAV5SXS9_9BILA</name>
<dbReference type="AlphaFoldDB" id="A0AAV5SXS9"/>
<feature type="transmembrane region" description="Helical" evidence="2">
    <location>
        <begin position="73"/>
        <end position="95"/>
    </location>
</feature>
<evidence type="ECO:0000259" key="3">
    <source>
        <dbReference type="PROSITE" id="PS50106"/>
    </source>
</evidence>
<dbReference type="PROSITE" id="PS50106">
    <property type="entry name" value="PDZ"/>
    <property type="match status" value="1"/>
</dbReference>
<protein>
    <recommendedName>
        <fullName evidence="3">PDZ domain-containing protein</fullName>
    </recommendedName>
</protein>
<evidence type="ECO:0000256" key="2">
    <source>
        <dbReference type="SAM" id="Phobius"/>
    </source>
</evidence>
<keyword evidence="2" id="KW-0472">Membrane</keyword>
<evidence type="ECO:0000256" key="1">
    <source>
        <dbReference type="SAM" id="MobiDB-lite"/>
    </source>
</evidence>
<sequence length="337" mass="37790">SINAAERPLTDDEEDSFERIETIDACNIPEVFPGEEEDKIRVLATDLAKARLRMKVVEDNQKMWMEEVYRVHVFYMSAIVVSIIILIGLRLLGVIPSPPTVQDCPTPPACPGCPVPDPCPGSFSSLLAPGERLDIDDGAREVSFWHQRDYNYDFKMLGGFVSEISGKSEKAGLKIGDEILEVNGVDIREYPAEIIYNLIWKIDVPSGKEESRWARHDWEKPITLLVRRNIPAFERLQVAVAKAVAKKVNERKSFTDFFATKDGGPSLSAALLIGMGFLSCCVVFGCIRGHFENKRREADRRLFNQTCVKVGKRVEKESEVSDAQETESSSSSDEDDE</sequence>